<protein>
    <submittedName>
        <fullName evidence="1">Uncharacterized protein</fullName>
    </submittedName>
</protein>
<name>A0AAN6U4A7_9PEZI</name>
<reference evidence="1" key="1">
    <citation type="journal article" date="2023" name="Mol. Phylogenet. Evol.">
        <title>Genome-scale phylogeny and comparative genomics of the fungal order Sordariales.</title>
        <authorList>
            <person name="Hensen N."/>
            <person name="Bonometti L."/>
            <person name="Westerberg I."/>
            <person name="Brannstrom I.O."/>
            <person name="Guillou S."/>
            <person name="Cros-Aarteil S."/>
            <person name="Calhoun S."/>
            <person name="Haridas S."/>
            <person name="Kuo A."/>
            <person name="Mondo S."/>
            <person name="Pangilinan J."/>
            <person name="Riley R."/>
            <person name="LaButti K."/>
            <person name="Andreopoulos B."/>
            <person name="Lipzen A."/>
            <person name="Chen C."/>
            <person name="Yan M."/>
            <person name="Daum C."/>
            <person name="Ng V."/>
            <person name="Clum A."/>
            <person name="Steindorff A."/>
            <person name="Ohm R.A."/>
            <person name="Martin F."/>
            <person name="Silar P."/>
            <person name="Natvig D.O."/>
            <person name="Lalanne C."/>
            <person name="Gautier V."/>
            <person name="Ament-Velasquez S.L."/>
            <person name="Kruys A."/>
            <person name="Hutchinson M.I."/>
            <person name="Powell A.J."/>
            <person name="Barry K."/>
            <person name="Miller A.N."/>
            <person name="Grigoriev I.V."/>
            <person name="Debuchy R."/>
            <person name="Gladieux P."/>
            <person name="Hiltunen Thoren M."/>
            <person name="Johannesson H."/>
        </authorList>
    </citation>
    <scope>NUCLEOTIDE SEQUENCE</scope>
    <source>
        <strain evidence="1">CBS 731.68</strain>
    </source>
</reference>
<keyword evidence="2" id="KW-1185">Reference proteome</keyword>
<evidence type="ECO:0000313" key="2">
    <source>
        <dbReference type="Proteomes" id="UP001302602"/>
    </source>
</evidence>
<organism evidence="1 2">
    <name type="scientific">Parathielavia appendiculata</name>
    <dbReference type="NCBI Taxonomy" id="2587402"/>
    <lineage>
        <taxon>Eukaryota</taxon>
        <taxon>Fungi</taxon>
        <taxon>Dikarya</taxon>
        <taxon>Ascomycota</taxon>
        <taxon>Pezizomycotina</taxon>
        <taxon>Sordariomycetes</taxon>
        <taxon>Sordariomycetidae</taxon>
        <taxon>Sordariales</taxon>
        <taxon>Chaetomiaceae</taxon>
        <taxon>Parathielavia</taxon>
    </lineage>
</organism>
<dbReference type="GeneID" id="87829354"/>
<proteinExistence type="predicted"/>
<accession>A0AAN6U4A7</accession>
<gene>
    <name evidence="1" type="ORF">N657DRAFT_643602</name>
</gene>
<reference evidence="1" key="2">
    <citation type="submission" date="2023-05" db="EMBL/GenBank/DDBJ databases">
        <authorList>
            <consortium name="Lawrence Berkeley National Laboratory"/>
            <person name="Steindorff A."/>
            <person name="Hensen N."/>
            <person name="Bonometti L."/>
            <person name="Westerberg I."/>
            <person name="Brannstrom I.O."/>
            <person name="Guillou S."/>
            <person name="Cros-Aarteil S."/>
            <person name="Calhoun S."/>
            <person name="Haridas S."/>
            <person name="Kuo A."/>
            <person name="Mondo S."/>
            <person name="Pangilinan J."/>
            <person name="Riley R."/>
            <person name="Labutti K."/>
            <person name="Andreopoulos B."/>
            <person name="Lipzen A."/>
            <person name="Chen C."/>
            <person name="Yanf M."/>
            <person name="Daum C."/>
            <person name="Ng V."/>
            <person name="Clum A."/>
            <person name="Ohm R."/>
            <person name="Martin F."/>
            <person name="Silar P."/>
            <person name="Natvig D."/>
            <person name="Lalanne C."/>
            <person name="Gautier V."/>
            <person name="Ament-Velasquez S.L."/>
            <person name="Kruys A."/>
            <person name="Hutchinson M.I."/>
            <person name="Powell A.J."/>
            <person name="Barry K."/>
            <person name="Miller A.N."/>
            <person name="Grigoriev I.V."/>
            <person name="Debuchy R."/>
            <person name="Gladieux P."/>
            <person name="Thoren M.H."/>
            <person name="Johannesson H."/>
        </authorList>
    </citation>
    <scope>NUCLEOTIDE SEQUENCE</scope>
    <source>
        <strain evidence="1">CBS 731.68</strain>
    </source>
</reference>
<dbReference type="EMBL" id="MU853226">
    <property type="protein sequence ID" value="KAK4124846.1"/>
    <property type="molecule type" value="Genomic_DNA"/>
</dbReference>
<dbReference type="RefSeq" id="XP_062648617.1">
    <property type="nucleotide sequence ID" value="XM_062792585.1"/>
</dbReference>
<feature type="non-terminal residue" evidence="1">
    <location>
        <position position="99"/>
    </location>
</feature>
<evidence type="ECO:0000313" key="1">
    <source>
        <dbReference type="EMBL" id="KAK4124846.1"/>
    </source>
</evidence>
<dbReference type="Proteomes" id="UP001302602">
    <property type="component" value="Unassembled WGS sequence"/>
</dbReference>
<sequence length="99" mass="10611">MYKQIFDNGFPSIEPVGVLCPEQGAALLEGESRIIYNSETYALGVSNAWDPNGSELFNTNLEPFVGGVWGPRAQVVGLGSRTVILVARACCSATTYLVI</sequence>
<dbReference type="AlphaFoldDB" id="A0AAN6U4A7"/>
<comment type="caution">
    <text evidence="1">The sequence shown here is derived from an EMBL/GenBank/DDBJ whole genome shotgun (WGS) entry which is preliminary data.</text>
</comment>